<evidence type="ECO:0000313" key="2">
    <source>
        <dbReference type="EMBL" id="CAE8743786.1"/>
    </source>
</evidence>
<accession>A0A813M1N7</accession>
<sequence>MSQRRELARAVLEDPSLASCLLALTSQGTLRALSQTCRRWSSDAFTLAPGPSRTLSCLSSWPQAVDEAIAGAPSEQELRRQRLKALRDRLVEDLRRESCQVAEELERSSGAASRGSSDEQAGIAPGSGTTAADLTADTCAWFCQPAFRDRHTSDADLVAALQRGTNGDVRRLIICSSQLSNNGLARALETHWAGLTRLCLRNCEQSGAGEGKVTGAALASLAFCQRPLLTFLTLIGIPDVPVAKIAGACPGLRVFAMQGRLGESCGLEALAGCPKLEVLRLSLEPRAPSEHFFHIFSCCRQLRILDVYDATCVSDQLLGSLMLHAPGIDDFSGRHHGGSVSSSGALTAQMVAAFRSGNTDGLVGGNCLRSLSTAPSGQYGRSTLEASFDRRDPFIIGYNSLTARADNERKWDQARDWFGAAEAAAGANEVAFGLEESAVEDAARVLEAAAGGGSTLAKGAMLVRGWRPLLEIAPRLEVACFEVSKEEALRVAIRFGQAAREAVDEAQDEAMPETEAVTMLGRCSLALIASAAARARDAHSTEFALDGLEAMSCAGVGTVAYVDMFLASLWCRPHHFWLSREAAVHQVLPREPQQHQEPRHVRRLLPMTLALGLRLATSLRALGVNELGEVLPSQAGHLDLAAASRTVTLAAKHALLVASSRSELTEQQETLISFLDRLSTPPATLSQSQRLQKK</sequence>
<dbReference type="Proteomes" id="UP000626109">
    <property type="component" value="Unassembled WGS sequence"/>
</dbReference>
<dbReference type="AlphaFoldDB" id="A0A813M1N7"/>
<name>A0A813M1N7_POLGL</name>
<dbReference type="InterPro" id="IPR032675">
    <property type="entry name" value="LRR_dom_sf"/>
</dbReference>
<dbReference type="SUPFAM" id="SSF52047">
    <property type="entry name" value="RNI-like"/>
    <property type="match status" value="1"/>
</dbReference>
<reference evidence="2" key="1">
    <citation type="submission" date="2021-02" db="EMBL/GenBank/DDBJ databases">
        <authorList>
            <person name="Dougan E. K."/>
            <person name="Rhodes N."/>
            <person name="Thang M."/>
            <person name="Chan C."/>
        </authorList>
    </citation>
    <scope>NUCLEOTIDE SEQUENCE</scope>
</reference>
<feature type="region of interest" description="Disordered" evidence="1">
    <location>
        <begin position="105"/>
        <end position="129"/>
    </location>
</feature>
<comment type="caution">
    <text evidence="2">The sequence shown here is derived from an EMBL/GenBank/DDBJ whole genome shotgun (WGS) entry which is preliminary data.</text>
</comment>
<evidence type="ECO:0000313" key="3">
    <source>
        <dbReference type="Proteomes" id="UP000626109"/>
    </source>
</evidence>
<dbReference type="Gene3D" id="3.80.10.10">
    <property type="entry name" value="Ribonuclease Inhibitor"/>
    <property type="match status" value="1"/>
</dbReference>
<organism evidence="2 3">
    <name type="scientific">Polarella glacialis</name>
    <name type="common">Dinoflagellate</name>
    <dbReference type="NCBI Taxonomy" id="89957"/>
    <lineage>
        <taxon>Eukaryota</taxon>
        <taxon>Sar</taxon>
        <taxon>Alveolata</taxon>
        <taxon>Dinophyceae</taxon>
        <taxon>Suessiales</taxon>
        <taxon>Suessiaceae</taxon>
        <taxon>Polarella</taxon>
    </lineage>
</organism>
<evidence type="ECO:0000256" key="1">
    <source>
        <dbReference type="SAM" id="MobiDB-lite"/>
    </source>
</evidence>
<protein>
    <submittedName>
        <fullName evidence="2">Uncharacterized protein</fullName>
    </submittedName>
</protein>
<dbReference type="EMBL" id="CAJNNW010037676">
    <property type="protein sequence ID" value="CAE8743786.1"/>
    <property type="molecule type" value="Genomic_DNA"/>
</dbReference>
<gene>
    <name evidence="2" type="ORF">PGLA2088_LOCUS51579</name>
</gene>
<proteinExistence type="predicted"/>